<protein>
    <submittedName>
        <fullName evidence="3">Uncharacterized protein</fullName>
    </submittedName>
</protein>
<feature type="compositionally biased region" description="Low complexity" evidence="1">
    <location>
        <begin position="58"/>
        <end position="74"/>
    </location>
</feature>
<feature type="region of interest" description="Disordered" evidence="1">
    <location>
        <begin position="360"/>
        <end position="401"/>
    </location>
</feature>
<dbReference type="Proteomes" id="UP001301769">
    <property type="component" value="Unassembled WGS sequence"/>
</dbReference>
<feature type="region of interest" description="Disordered" evidence="1">
    <location>
        <begin position="899"/>
        <end position="978"/>
    </location>
</feature>
<feature type="compositionally biased region" description="Polar residues" evidence="1">
    <location>
        <begin position="311"/>
        <end position="321"/>
    </location>
</feature>
<evidence type="ECO:0000313" key="3">
    <source>
        <dbReference type="EMBL" id="KAK4207033.1"/>
    </source>
</evidence>
<feature type="compositionally biased region" description="Polar residues" evidence="1">
    <location>
        <begin position="204"/>
        <end position="218"/>
    </location>
</feature>
<feature type="compositionally biased region" description="Basic and acidic residues" evidence="1">
    <location>
        <begin position="373"/>
        <end position="390"/>
    </location>
</feature>
<reference evidence="3" key="2">
    <citation type="submission" date="2023-05" db="EMBL/GenBank/DDBJ databases">
        <authorList>
            <consortium name="Lawrence Berkeley National Laboratory"/>
            <person name="Steindorff A."/>
            <person name="Hensen N."/>
            <person name="Bonometti L."/>
            <person name="Westerberg I."/>
            <person name="Brannstrom I.O."/>
            <person name="Guillou S."/>
            <person name="Cros-Aarteil S."/>
            <person name="Calhoun S."/>
            <person name="Haridas S."/>
            <person name="Kuo A."/>
            <person name="Mondo S."/>
            <person name="Pangilinan J."/>
            <person name="Riley R."/>
            <person name="Labutti K."/>
            <person name="Andreopoulos B."/>
            <person name="Lipzen A."/>
            <person name="Chen C."/>
            <person name="Yanf M."/>
            <person name="Daum C."/>
            <person name="Ng V."/>
            <person name="Clum A."/>
            <person name="Ohm R."/>
            <person name="Martin F."/>
            <person name="Silar P."/>
            <person name="Natvig D."/>
            <person name="Lalanne C."/>
            <person name="Gautier V."/>
            <person name="Ament-Velasquez S.L."/>
            <person name="Kruys A."/>
            <person name="Hutchinson M.I."/>
            <person name="Powell A.J."/>
            <person name="Barry K."/>
            <person name="Miller A.N."/>
            <person name="Grigoriev I.V."/>
            <person name="Debuchy R."/>
            <person name="Gladieux P."/>
            <person name="Thoren M.H."/>
            <person name="Johannesson H."/>
        </authorList>
    </citation>
    <scope>NUCLEOTIDE SEQUENCE</scope>
    <source>
        <strain evidence="3">PSN293</strain>
    </source>
</reference>
<reference evidence="3" key="1">
    <citation type="journal article" date="2023" name="Mol. Phylogenet. Evol.">
        <title>Genome-scale phylogeny and comparative genomics of the fungal order Sordariales.</title>
        <authorList>
            <person name="Hensen N."/>
            <person name="Bonometti L."/>
            <person name="Westerberg I."/>
            <person name="Brannstrom I.O."/>
            <person name="Guillou S."/>
            <person name="Cros-Aarteil S."/>
            <person name="Calhoun S."/>
            <person name="Haridas S."/>
            <person name="Kuo A."/>
            <person name="Mondo S."/>
            <person name="Pangilinan J."/>
            <person name="Riley R."/>
            <person name="LaButti K."/>
            <person name="Andreopoulos B."/>
            <person name="Lipzen A."/>
            <person name="Chen C."/>
            <person name="Yan M."/>
            <person name="Daum C."/>
            <person name="Ng V."/>
            <person name="Clum A."/>
            <person name="Steindorff A."/>
            <person name="Ohm R.A."/>
            <person name="Martin F."/>
            <person name="Silar P."/>
            <person name="Natvig D.O."/>
            <person name="Lalanne C."/>
            <person name="Gautier V."/>
            <person name="Ament-Velasquez S.L."/>
            <person name="Kruys A."/>
            <person name="Hutchinson M.I."/>
            <person name="Powell A.J."/>
            <person name="Barry K."/>
            <person name="Miller A.N."/>
            <person name="Grigoriev I.V."/>
            <person name="Debuchy R."/>
            <person name="Gladieux P."/>
            <person name="Hiltunen Thoren M."/>
            <person name="Johannesson H."/>
        </authorList>
    </citation>
    <scope>NUCLEOTIDE SEQUENCE</scope>
    <source>
        <strain evidence="3">PSN293</strain>
    </source>
</reference>
<feature type="transmembrane region" description="Helical" evidence="2">
    <location>
        <begin position="1010"/>
        <end position="1030"/>
    </location>
</feature>
<feature type="compositionally biased region" description="Low complexity" evidence="1">
    <location>
        <begin position="462"/>
        <end position="475"/>
    </location>
</feature>
<proteinExistence type="predicted"/>
<feature type="region of interest" description="Disordered" evidence="1">
    <location>
        <begin position="299"/>
        <end position="321"/>
    </location>
</feature>
<feature type="compositionally biased region" description="Basic and acidic residues" evidence="1">
    <location>
        <begin position="110"/>
        <end position="120"/>
    </location>
</feature>
<dbReference type="EMBL" id="MU858325">
    <property type="protein sequence ID" value="KAK4207033.1"/>
    <property type="molecule type" value="Genomic_DNA"/>
</dbReference>
<feature type="region of interest" description="Disordered" evidence="1">
    <location>
        <begin position="837"/>
        <end position="884"/>
    </location>
</feature>
<feature type="region of interest" description="Disordered" evidence="1">
    <location>
        <begin position="263"/>
        <end position="286"/>
    </location>
</feature>
<keyword evidence="2" id="KW-1133">Transmembrane helix</keyword>
<name>A0AAN6XUC1_9PEZI</name>
<sequence length="1083" mass="118523">MSGNSDPDIGSGFRSKPWATPESSMEALPSRGGRSLTPKIVPKGKFSNFDEAHLAITSRSAAPRSRSASNNSNSVATPSLGSVDSIPSSLDVLTSSSGPSDLVATVQHMEFARDDRNDRHIKGRSLTAPYSNPFSANRHGDQNPALSLAPPNASLPALPVGHLRGKEDSENSIEEDYGESSATRPRGPRETGSTVDNIYKQYLPSESPSSPGAANNITDDGLNPCPDSQPASSNGDDTCDTNYKLEGSKSLNLPKIWRAVDGSAHVRSRHQTTLPPSPAPQIPLPELPSAKIDLYQESGQHTPAEDEPNISDPSGTTISDSQNLLNGALVAGDDDESHYSYQADAHEPNLFSYHEESDHQYAGPEFGSTGSRPRPDSTQHLRPAEHQNHEHHGHGSFVSEYGLSNAGFSTGAITNESDDDPFRYDRGSYNVFIKPLREREVSVALHQVHSVPSTPHRKGKARASSPESPSRSPRSSVPPVPAIAPQFTKTSNNPFFNQMNLKQYQDPVLSQALVVEDNLNQVKVLVQPAQKASNQSPPRSAAPGLASRLEGLKEPKIGLTINDAVSDGEAGDWETVGTNLGHYDNNRTYASDKHSSNSRHIIKTTGSSIADYSDDGFPPPSFGHQSFGHQSFASGDRILQHPIPGDVPATQHIRTLKDTGRPVFIPKPRFHQVNGYLQNSVRSFTGQNSASTGSSATKFFSEKLTAPFRSDSFNRKRQEWSNPYNNIDRSRFEFRDSFGSANSFSFHRNQSRRAPVWKDEAENDEERLGNESQLEDSPYIQTDQGTRKAPVPDGSSLASPNKTFQRDDASIGVASSCQFAFPLIPLQEAAKREALRRESGEDVSFVSSHRTRKNSSLLSSNVTPKTTPRDSVVMKPPPTHQRRPVTAFGFHEDSQSTIRAVGDQPSSPLRGHGDMIPTVSTGTLRSNGRPVFSRSFRNPLSSLHGSPESKSTVRRPSPHLWPRNNRRRTHQPASSADMDLRGIADLERGPGFGFISEDASLSWETRRRREYYYCAVCALCILPFFAVFIVRNKSHTVLSWYTKGETCTLNTRQRQIASRVAKISGVVWICAFAVLITVLISKH</sequence>
<feature type="compositionally biased region" description="Polar residues" evidence="1">
    <location>
        <begin position="75"/>
        <end position="99"/>
    </location>
</feature>
<feature type="region of interest" description="Disordered" evidence="1">
    <location>
        <begin position="749"/>
        <end position="803"/>
    </location>
</feature>
<evidence type="ECO:0000313" key="4">
    <source>
        <dbReference type="Proteomes" id="UP001301769"/>
    </source>
</evidence>
<feature type="compositionally biased region" description="Polar residues" evidence="1">
    <location>
        <begin position="935"/>
        <end position="950"/>
    </location>
</feature>
<keyword evidence="2" id="KW-0812">Transmembrane</keyword>
<evidence type="ECO:0000256" key="2">
    <source>
        <dbReference type="SAM" id="Phobius"/>
    </source>
</evidence>
<comment type="caution">
    <text evidence="3">The sequence shown here is derived from an EMBL/GenBank/DDBJ whole genome shotgun (WGS) entry which is preliminary data.</text>
</comment>
<feature type="region of interest" description="Disordered" evidence="1">
    <location>
        <begin position="447"/>
        <end position="489"/>
    </location>
</feature>
<keyword evidence="2" id="KW-0472">Membrane</keyword>
<organism evidence="3 4">
    <name type="scientific">Rhypophila decipiens</name>
    <dbReference type="NCBI Taxonomy" id="261697"/>
    <lineage>
        <taxon>Eukaryota</taxon>
        <taxon>Fungi</taxon>
        <taxon>Dikarya</taxon>
        <taxon>Ascomycota</taxon>
        <taxon>Pezizomycotina</taxon>
        <taxon>Sordariomycetes</taxon>
        <taxon>Sordariomycetidae</taxon>
        <taxon>Sordariales</taxon>
        <taxon>Naviculisporaceae</taxon>
        <taxon>Rhypophila</taxon>
    </lineage>
</organism>
<feature type="compositionally biased region" description="Pro residues" evidence="1">
    <location>
        <begin position="275"/>
        <end position="286"/>
    </location>
</feature>
<accession>A0AAN6XUC1</accession>
<evidence type="ECO:0000256" key="1">
    <source>
        <dbReference type="SAM" id="MobiDB-lite"/>
    </source>
</evidence>
<feature type="compositionally biased region" description="Polar residues" evidence="1">
    <location>
        <begin position="854"/>
        <end position="866"/>
    </location>
</feature>
<feature type="region of interest" description="Disordered" evidence="1">
    <location>
        <begin position="1"/>
        <end position="241"/>
    </location>
</feature>
<gene>
    <name evidence="3" type="ORF">QBC37DRAFT_104476</name>
</gene>
<feature type="compositionally biased region" description="Low complexity" evidence="1">
    <location>
        <begin position="143"/>
        <end position="159"/>
    </location>
</feature>
<feature type="transmembrane region" description="Helical" evidence="2">
    <location>
        <begin position="1060"/>
        <end position="1080"/>
    </location>
</feature>
<keyword evidence="4" id="KW-1185">Reference proteome</keyword>
<dbReference type="AlphaFoldDB" id="A0AAN6XUC1"/>